<reference evidence="16" key="1">
    <citation type="submission" date="2018-11" db="EMBL/GenBank/DDBJ databases">
        <title>Complete genome sequence of Paenibacillus sp. ML311-T8.</title>
        <authorList>
            <person name="Nam Y.-D."/>
            <person name="Kang J."/>
            <person name="Chung W.-H."/>
            <person name="Park Y.S."/>
        </authorList>
    </citation>
    <scope>NUCLEOTIDE SEQUENCE [LARGE SCALE GENOMIC DNA]</scope>
    <source>
        <strain evidence="16">ML311-T8</strain>
    </source>
</reference>
<feature type="domain" description="SAM-dependent MTase RsmB/NOP-type" evidence="14">
    <location>
        <begin position="169"/>
        <end position="446"/>
    </location>
</feature>
<dbReference type="InterPro" id="IPR035926">
    <property type="entry name" value="NusB-like_sf"/>
</dbReference>
<keyword evidence="16" id="KW-1185">Reference proteome</keyword>
<dbReference type="EC" id="2.1.1.176" evidence="3"/>
<dbReference type="Pfam" id="PF01029">
    <property type="entry name" value="NusB"/>
    <property type="match status" value="1"/>
</dbReference>
<dbReference type="SUPFAM" id="SSF48013">
    <property type="entry name" value="NusB-like"/>
    <property type="match status" value="1"/>
</dbReference>
<keyword evidence="8 13" id="KW-0949">S-adenosyl-L-methionine</keyword>
<dbReference type="Gene3D" id="3.40.50.150">
    <property type="entry name" value="Vaccinia Virus protein VP39"/>
    <property type="match status" value="1"/>
</dbReference>
<evidence type="ECO:0000256" key="11">
    <source>
        <dbReference type="ARBA" id="ARBA00031088"/>
    </source>
</evidence>
<sequence>MSAREMALEILTRVEQDKSYSNLLLNQMLQKHPLERADAGLVTEIVYGTIQHLNTIDYYLNSFVAKGLKKLEPWVRSLLRLSLYQVVYLERIPDHAIVNEAVNIAKIKGHQGISGMVNGVLRNVIRQKDQLKLPTDLPPAGRISLQYSHPKWMVARWIKQFGEPTTELICAANNSSPSTSARVNTLKFTPAEMLAAMQLEGIEARASKLAPDGIIMEHAGNLAFTRWFGEGSITVQDESSMLVAEAVNPQPGMRVLDCCAAPGGKTTHLAEKMKDTGSIVACDIHEHKIALIREQANRLQLKSIETVFSDAIDLSKHYEAESFDCILLDAPCSGLGVIRRKPDLKWAKQEQEIAAICIIQRSLLNAVHSLLKPGGILVYSTCTMEYTENQGMVKQFIELQPQFSLEAFPNDQLAEISADSATIGMLQILPHQYNSDGFFIARMRKKQA</sequence>
<dbReference type="EMBL" id="CP034235">
    <property type="protein sequence ID" value="QGR00165.1"/>
    <property type="molecule type" value="Genomic_DNA"/>
</dbReference>
<accession>A0A6B8RWN6</accession>
<evidence type="ECO:0000256" key="4">
    <source>
        <dbReference type="ARBA" id="ARBA00022490"/>
    </source>
</evidence>
<dbReference type="SUPFAM" id="SSF53335">
    <property type="entry name" value="S-adenosyl-L-methionine-dependent methyltransferases"/>
    <property type="match status" value="1"/>
</dbReference>
<evidence type="ECO:0000256" key="2">
    <source>
        <dbReference type="ARBA" id="ARBA00004496"/>
    </source>
</evidence>
<dbReference type="AlphaFoldDB" id="A0A6B8RWN6"/>
<dbReference type="CDD" id="cd02440">
    <property type="entry name" value="AdoMet_MTases"/>
    <property type="match status" value="1"/>
</dbReference>
<evidence type="ECO:0000313" key="16">
    <source>
        <dbReference type="Proteomes" id="UP000426246"/>
    </source>
</evidence>
<dbReference type="InterPro" id="IPR029063">
    <property type="entry name" value="SAM-dependent_MTases_sf"/>
</dbReference>
<comment type="function">
    <text evidence="1">Specifically methylates the cytosine at position 967 (m5C967) of 16S rRNA.</text>
</comment>
<dbReference type="GO" id="GO:0003723">
    <property type="term" value="F:RNA binding"/>
    <property type="evidence" value="ECO:0007669"/>
    <property type="project" value="UniProtKB-UniRule"/>
</dbReference>
<feature type="binding site" evidence="13">
    <location>
        <begin position="259"/>
        <end position="265"/>
    </location>
    <ligand>
        <name>S-adenosyl-L-methionine</name>
        <dbReference type="ChEBI" id="CHEBI:59789"/>
    </ligand>
</feature>
<evidence type="ECO:0000256" key="9">
    <source>
        <dbReference type="ARBA" id="ARBA00022884"/>
    </source>
</evidence>
<keyword evidence="4" id="KW-0963">Cytoplasm</keyword>
<proteinExistence type="inferred from homology"/>
<dbReference type="InterPro" id="IPR049560">
    <property type="entry name" value="MeTrfase_RsmB-F_NOP2_cat"/>
</dbReference>
<protein>
    <recommendedName>
        <fullName evidence="3">16S rRNA (cytosine(967)-C(5))-methyltransferase</fullName>
        <ecNumber evidence="3">2.1.1.176</ecNumber>
    </recommendedName>
    <alternativeName>
        <fullName evidence="10">16S rRNA m5C967 methyltransferase</fullName>
    </alternativeName>
    <alternativeName>
        <fullName evidence="11">rRNA (cytosine-C(5)-)-methyltransferase RsmB</fullName>
    </alternativeName>
</protein>
<organism evidence="15 16">
    <name type="scientific">Paenibacillus psychroresistens</name>
    <dbReference type="NCBI Taxonomy" id="1778678"/>
    <lineage>
        <taxon>Bacteria</taxon>
        <taxon>Bacillati</taxon>
        <taxon>Bacillota</taxon>
        <taxon>Bacilli</taxon>
        <taxon>Bacillales</taxon>
        <taxon>Paenibacillaceae</taxon>
        <taxon>Paenibacillus</taxon>
    </lineage>
</organism>
<name>A0A6B8RWN6_9BACL</name>
<dbReference type="CDD" id="cd00620">
    <property type="entry name" value="Methyltransferase_Sun"/>
    <property type="match status" value="1"/>
</dbReference>
<dbReference type="PRINTS" id="PR02008">
    <property type="entry name" value="RCMTFAMILY"/>
</dbReference>
<dbReference type="Gene3D" id="1.10.940.10">
    <property type="entry name" value="NusB-like"/>
    <property type="match status" value="1"/>
</dbReference>
<evidence type="ECO:0000313" key="15">
    <source>
        <dbReference type="EMBL" id="QGR00165.1"/>
    </source>
</evidence>
<feature type="binding site" evidence="13">
    <location>
        <position position="329"/>
    </location>
    <ligand>
        <name>S-adenosyl-L-methionine</name>
        <dbReference type="ChEBI" id="CHEBI:59789"/>
    </ligand>
</feature>
<dbReference type="Pfam" id="PF22458">
    <property type="entry name" value="RsmF-B_ferredox"/>
    <property type="match status" value="1"/>
</dbReference>
<dbReference type="NCBIfam" id="TIGR00563">
    <property type="entry name" value="rsmB"/>
    <property type="match status" value="1"/>
</dbReference>
<evidence type="ECO:0000256" key="12">
    <source>
        <dbReference type="ARBA" id="ARBA00047283"/>
    </source>
</evidence>
<gene>
    <name evidence="15" type="primary">rsmB</name>
    <name evidence="15" type="ORF">EHS13_19645</name>
</gene>
<dbReference type="PROSITE" id="PS51686">
    <property type="entry name" value="SAM_MT_RSMB_NOP"/>
    <property type="match status" value="1"/>
</dbReference>
<keyword evidence="7 13" id="KW-0808">Transferase</keyword>
<dbReference type="InterPro" id="IPR023267">
    <property type="entry name" value="RCMT"/>
</dbReference>
<dbReference type="InterPro" id="IPR006027">
    <property type="entry name" value="NusB_RsmB_TIM44"/>
</dbReference>
<comment type="subcellular location">
    <subcellularLocation>
        <location evidence="2">Cytoplasm</location>
    </subcellularLocation>
</comment>
<comment type="similarity">
    <text evidence="13">Belongs to the class I-like SAM-binding methyltransferase superfamily. RsmB/NOP family.</text>
</comment>
<dbReference type="FunFam" id="1.10.940.10:FF:000006">
    <property type="entry name" value="16S rRNA (Cytosine(967)-C(5))-methyltransferase RsmB"/>
    <property type="match status" value="1"/>
</dbReference>
<evidence type="ECO:0000256" key="6">
    <source>
        <dbReference type="ARBA" id="ARBA00022603"/>
    </source>
</evidence>
<dbReference type="OrthoDB" id="9810297at2"/>
<dbReference type="PANTHER" id="PTHR22807:SF53">
    <property type="entry name" value="RIBOSOMAL RNA SMALL SUBUNIT METHYLTRANSFERASE B-RELATED"/>
    <property type="match status" value="1"/>
</dbReference>
<evidence type="ECO:0000256" key="1">
    <source>
        <dbReference type="ARBA" id="ARBA00002724"/>
    </source>
</evidence>
<dbReference type="GO" id="GO:0008649">
    <property type="term" value="F:rRNA methyltransferase activity"/>
    <property type="evidence" value="ECO:0007669"/>
    <property type="project" value="InterPro"/>
</dbReference>
<evidence type="ECO:0000256" key="5">
    <source>
        <dbReference type="ARBA" id="ARBA00022552"/>
    </source>
</evidence>
<keyword evidence="5" id="KW-0698">rRNA processing</keyword>
<dbReference type="PANTHER" id="PTHR22807">
    <property type="entry name" value="NOP2 YEAST -RELATED NOL1/NOP2/FMU SUN DOMAIN-CONTAINING"/>
    <property type="match status" value="1"/>
</dbReference>
<dbReference type="GO" id="GO:0006355">
    <property type="term" value="P:regulation of DNA-templated transcription"/>
    <property type="evidence" value="ECO:0007669"/>
    <property type="project" value="InterPro"/>
</dbReference>
<evidence type="ECO:0000256" key="8">
    <source>
        <dbReference type="ARBA" id="ARBA00022691"/>
    </source>
</evidence>
<evidence type="ECO:0000256" key="10">
    <source>
        <dbReference type="ARBA" id="ARBA00030399"/>
    </source>
</evidence>
<dbReference type="FunFam" id="3.40.50.150:FF:000257">
    <property type="entry name" value="16S rRNA methyltransferase"/>
    <property type="match status" value="1"/>
</dbReference>
<comment type="catalytic activity">
    <reaction evidence="12">
        <text>cytidine(967) in 16S rRNA + S-adenosyl-L-methionine = 5-methylcytidine(967) in 16S rRNA + S-adenosyl-L-homocysteine + H(+)</text>
        <dbReference type="Rhea" id="RHEA:42748"/>
        <dbReference type="Rhea" id="RHEA-COMP:10219"/>
        <dbReference type="Rhea" id="RHEA-COMP:10220"/>
        <dbReference type="ChEBI" id="CHEBI:15378"/>
        <dbReference type="ChEBI" id="CHEBI:57856"/>
        <dbReference type="ChEBI" id="CHEBI:59789"/>
        <dbReference type="ChEBI" id="CHEBI:74483"/>
        <dbReference type="ChEBI" id="CHEBI:82748"/>
        <dbReference type="EC" id="2.1.1.176"/>
    </reaction>
</comment>
<evidence type="ECO:0000256" key="3">
    <source>
        <dbReference type="ARBA" id="ARBA00012140"/>
    </source>
</evidence>
<feature type="active site" description="Nucleophile" evidence="13">
    <location>
        <position position="382"/>
    </location>
</feature>
<dbReference type="InterPro" id="IPR004573">
    <property type="entry name" value="rRNA_ssu_MeTfrase_B"/>
</dbReference>
<dbReference type="Pfam" id="PF01189">
    <property type="entry name" value="Methyltr_RsmB-F"/>
    <property type="match status" value="1"/>
</dbReference>
<evidence type="ECO:0000259" key="14">
    <source>
        <dbReference type="PROSITE" id="PS51686"/>
    </source>
</evidence>
<dbReference type="Gene3D" id="3.30.70.1170">
    <property type="entry name" value="Sun protein, domain 3"/>
    <property type="match status" value="1"/>
</dbReference>
<keyword evidence="9 13" id="KW-0694">RNA-binding</keyword>
<feature type="binding site" evidence="13">
    <location>
        <position position="283"/>
    </location>
    <ligand>
        <name>S-adenosyl-L-methionine</name>
        <dbReference type="ChEBI" id="CHEBI:59789"/>
    </ligand>
</feature>
<dbReference type="NCBIfam" id="NF011494">
    <property type="entry name" value="PRK14902.1"/>
    <property type="match status" value="1"/>
</dbReference>
<dbReference type="InterPro" id="IPR054728">
    <property type="entry name" value="RsmB-like_ferredoxin"/>
</dbReference>
<dbReference type="InterPro" id="IPR048019">
    <property type="entry name" value="RsmB-like_N"/>
</dbReference>
<keyword evidence="6 13" id="KW-0489">Methyltransferase</keyword>
<dbReference type="InterPro" id="IPR001678">
    <property type="entry name" value="MeTrfase_RsmB-F_NOP2_dom"/>
</dbReference>
<dbReference type="GO" id="GO:0005737">
    <property type="term" value="C:cytoplasm"/>
    <property type="evidence" value="ECO:0007669"/>
    <property type="project" value="UniProtKB-SubCell"/>
</dbReference>
<evidence type="ECO:0000256" key="7">
    <source>
        <dbReference type="ARBA" id="ARBA00022679"/>
    </source>
</evidence>
<feature type="binding site" evidence="13">
    <location>
        <position position="310"/>
    </location>
    <ligand>
        <name>S-adenosyl-L-methionine</name>
        <dbReference type="ChEBI" id="CHEBI:59789"/>
    </ligand>
</feature>
<dbReference type="KEGG" id="ppsc:EHS13_19645"/>
<dbReference type="Proteomes" id="UP000426246">
    <property type="component" value="Chromosome"/>
</dbReference>
<evidence type="ECO:0000256" key="13">
    <source>
        <dbReference type="PROSITE-ProRule" id="PRU01023"/>
    </source>
</evidence>
<dbReference type="RefSeq" id="WP_155705434.1">
    <property type="nucleotide sequence ID" value="NZ_CP034235.1"/>
</dbReference>